<dbReference type="PROSITE" id="PS50005">
    <property type="entry name" value="TPR"/>
    <property type="match status" value="1"/>
</dbReference>
<keyword evidence="1" id="KW-0812">Transmembrane</keyword>
<dbReference type="PANTHER" id="PTHR30383:SF5">
    <property type="entry name" value="SGNH HYDROLASE-TYPE ESTERASE DOMAIN-CONTAINING PROTEIN"/>
    <property type="match status" value="1"/>
</dbReference>
<dbReference type="SUPFAM" id="SSF52266">
    <property type="entry name" value="SGNH hydrolase"/>
    <property type="match status" value="1"/>
</dbReference>
<dbReference type="AlphaFoldDB" id="A0A3B1CZL9"/>
<dbReference type="EMBL" id="UOGD01000443">
    <property type="protein sequence ID" value="VAX29268.1"/>
    <property type="molecule type" value="Genomic_DNA"/>
</dbReference>
<reference evidence="3" key="1">
    <citation type="submission" date="2018-06" db="EMBL/GenBank/DDBJ databases">
        <authorList>
            <person name="Zhirakovskaya E."/>
        </authorList>
    </citation>
    <scope>NUCLEOTIDE SEQUENCE</scope>
</reference>
<keyword evidence="1" id="KW-0472">Membrane</keyword>
<organism evidence="3">
    <name type="scientific">hydrothermal vent metagenome</name>
    <dbReference type="NCBI Taxonomy" id="652676"/>
    <lineage>
        <taxon>unclassified sequences</taxon>
        <taxon>metagenomes</taxon>
        <taxon>ecological metagenomes</taxon>
    </lineage>
</organism>
<evidence type="ECO:0000313" key="3">
    <source>
        <dbReference type="EMBL" id="VAX29268.1"/>
    </source>
</evidence>
<evidence type="ECO:0000256" key="1">
    <source>
        <dbReference type="SAM" id="Phobius"/>
    </source>
</evidence>
<dbReference type="Gene3D" id="3.40.50.1110">
    <property type="entry name" value="SGNH hydrolase"/>
    <property type="match status" value="1"/>
</dbReference>
<evidence type="ECO:0000259" key="2">
    <source>
        <dbReference type="Pfam" id="PF13472"/>
    </source>
</evidence>
<dbReference type="SUPFAM" id="SSF48452">
    <property type="entry name" value="TPR-like"/>
    <property type="match status" value="1"/>
</dbReference>
<feature type="domain" description="SGNH hydrolase-type esterase" evidence="2">
    <location>
        <begin position="128"/>
        <end position="412"/>
    </location>
</feature>
<dbReference type="InterPro" id="IPR051532">
    <property type="entry name" value="Ester_Hydrolysis_Enzymes"/>
</dbReference>
<sequence length="579" mass="66956">MALTNKQKNYIKTYKGKLSTTRIAKNLRVPVKLVRTYSKSLGRKKYPFYYNLILIAIPFIAIFLLEYTLDYFDYGREYNQWEIVDGQKMMLTTEIAFRYFYQTESIPYPAQDLFDIKKKPGAIRVFILGGSSAAGYPFSPNGSFSKYIRKRLELVYPYKPIEVINCAMTAINSYSLLDMLPGILEQKPDILLIYAGHNEYYGALGAGSLETLGNSRGLVNFMLSINHFKTIQLLRDGIQDVIRLFSSNEKRTGTLMSRMAKEQSIEINSNTYKAGINQFKGNLRDMLKMAKEANVKVILSDLTCNLKDQPPFISIDRFENESAKAAYELGQEILKNGDNKDALQFFVRAKDLDALRFRAPSDINKIIYNLADEFNYPVVKAYSTFNALSKDGIVGNNLMTDHLHPTLEGYQILGKLFFDKMIDENYLPSAKKIAQTTTQQDSYVRANYDFTKLDSTIGRYRITILKNDWPFVKNLSSPSNVLRKLNLHNYSDSLALFVLENKLTWEKAHRNLANRYLQRGNIDNYLKEMDDVIFQYPFIYDFYDIVINNLLQRKMFDRALPYLEKYDRVKSTAFAAKWI</sequence>
<dbReference type="Pfam" id="PF13472">
    <property type="entry name" value="Lipase_GDSL_2"/>
    <property type="match status" value="1"/>
</dbReference>
<dbReference type="InterPro" id="IPR013830">
    <property type="entry name" value="SGNH_hydro"/>
</dbReference>
<name>A0A3B1CZL9_9ZZZZ</name>
<dbReference type="InterPro" id="IPR036514">
    <property type="entry name" value="SGNH_hydro_sf"/>
</dbReference>
<protein>
    <recommendedName>
        <fullName evidence="2">SGNH hydrolase-type esterase domain-containing protein</fullName>
    </recommendedName>
</protein>
<keyword evidence="1" id="KW-1133">Transmembrane helix</keyword>
<gene>
    <name evidence="3" type="ORF">MNBD_IGNAVI01-1801</name>
</gene>
<feature type="transmembrane region" description="Helical" evidence="1">
    <location>
        <begin position="48"/>
        <end position="69"/>
    </location>
</feature>
<dbReference type="InterPro" id="IPR019734">
    <property type="entry name" value="TPR_rpt"/>
</dbReference>
<proteinExistence type="predicted"/>
<dbReference type="PANTHER" id="PTHR30383">
    <property type="entry name" value="THIOESTERASE 1/PROTEASE 1/LYSOPHOSPHOLIPASE L1"/>
    <property type="match status" value="1"/>
</dbReference>
<dbReference type="InterPro" id="IPR011990">
    <property type="entry name" value="TPR-like_helical_dom_sf"/>
</dbReference>
<accession>A0A3B1CZL9</accession>
<feature type="non-terminal residue" evidence="3">
    <location>
        <position position="579"/>
    </location>
</feature>
<dbReference type="GO" id="GO:0004622">
    <property type="term" value="F:phosphatidylcholine lysophospholipase activity"/>
    <property type="evidence" value="ECO:0007669"/>
    <property type="project" value="TreeGrafter"/>
</dbReference>